<dbReference type="Proteomes" id="UP000331127">
    <property type="component" value="Unassembled WGS sequence"/>
</dbReference>
<sequence>MFPNERWGKNPQALDLELIVLDEAVRSGDPGLWRPAAMAVVEVITGVRLDGPDPNAPRLLLDETIPEDPRPPSALGRVDPDLDVRLRLAPAQVHLTVLHWAISEFMKATGLDDEPIVRKALERMASGQRGGQASSDLVPLLAELAKGWRDADGELRPDDHPLSCRFWAASALETALTPPGVYGIDPLDALAAAPTILGEAWHPLRRQIKTMLDT</sequence>
<evidence type="ECO:0000313" key="1">
    <source>
        <dbReference type="EMBL" id="GES07804.1"/>
    </source>
</evidence>
<dbReference type="RefSeq" id="WP_155353473.1">
    <property type="nucleotide sequence ID" value="NZ_BAAAHL010000041.1"/>
</dbReference>
<proteinExistence type="predicted"/>
<reference evidence="1 2" key="1">
    <citation type="submission" date="2019-10" db="EMBL/GenBank/DDBJ databases">
        <title>Whole genome shotgun sequence of Acrocarpospora macrocephala NBRC 16266.</title>
        <authorList>
            <person name="Ichikawa N."/>
            <person name="Kimura A."/>
            <person name="Kitahashi Y."/>
            <person name="Komaki H."/>
            <person name="Oguchi A."/>
        </authorList>
    </citation>
    <scope>NUCLEOTIDE SEQUENCE [LARGE SCALE GENOMIC DNA]</scope>
    <source>
        <strain evidence="1 2">NBRC 16266</strain>
    </source>
</reference>
<dbReference type="OrthoDB" id="3700037at2"/>
<accession>A0A5M3WFQ7</accession>
<name>A0A5M3WFQ7_9ACTN</name>
<organism evidence="1 2">
    <name type="scientific">Acrocarpospora macrocephala</name>
    <dbReference type="NCBI Taxonomy" id="150177"/>
    <lineage>
        <taxon>Bacteria</taxon>
        <taxon>Bacillati</taxon>
        <taxon>Actinomycetota</taxon>
        <taxon>Actinomycetes</taxon>
        <taxon>Streptosporangiales</taxon>
        <taxon>Streptosporangiaceae</taxon>
        <taxon>Acrocarpospora</taxon>
    </lineage>
</organism>
<comment type="caution">
    <text evidence="1">The sequence shown here is derived from an EMBL/GenBank/DDBJ whole genome shotgun (WGS) entry which is preliminary data.</text>
</comment>
<keyword evidence="2" id="KW-1185">Reference proteome</keyword>
<gene>
    <name evidence="1" type="ORF">Amac_013990</name>
</gene>
<dbReference type="EMBL" id="BLAE01000007">
    <property type="protein sequence ID" value="GES07804.1"/>
    <property type="molecule type" value="Genomic_DNA"/>
</dbReference>
<evidence type="ECO:0000313" key="2">
    <source>
        <dbReference type="Proteomes" id="UP000331127"/>
    </source>
</evidence>
<protein>
    <submittedName>
        <fullName evidence="1">Uncharacterized protein</fullName>
    </submittedName>
</protein>
<dbReference type="AlphaFoldDB" id="A0A5M3WFQ7"/>